<reference evidence="6" key="2">
    <citation type="submission" date="2004-02" db="EMBL/GenBank/DDBJ databases">
        <authorList>
            <consortium name="Genoscope"/>
            <consortium name="Whitehead Institute Centre for Genome Research"/>
        </authorList>
    </citation>
    <scope>NUCLEOTIDE SEQUENCE</scope>
</reference>
<dbReference type="PROSITE" id="PS50177">
    <property type="entry name" value="NTF2_DOMAIN"/>
    <property type="match status" value="1"/>
</dbReference>
<name>Q4T248_TETNG</name>
<dbReference type="CDD" id="cd00780">
    <property type="entry name" value="NTF2"/>
    <property type="match status" value="1"/>
</dbReference>
<evidence type="ECO:0000256" key="2">
    <source>
        <dbReference type="ARBA" id="ARBA00022490"/>
    </source>
</evidence>
<dbReference type="OrthoDB" id="6507044at2759"/>
<dbReference type="GO" id="GO:0005737">
    <property type="term" value="C:cytoplasm"/>
    <property type="evidence" value="ECO:0007669"/>
    <property type="project" value="UniProtKB-SubCell"/>
</dbReference>
<dbReference type="Proteomes" id="UP000007303">
    <property type="component" value="Unassembled WGS sequence"/>
</dbReference>
<dbReference type="InterPro" id="IPR018222">
    <property type="entry name" value="Nuclear_transport_factor_2_euk"/>
</dbReference>
<evidence type="ECO:0000256" key="1">
    <source>
        <dbReference type="ARBA" id="ARBA00022448"/>
    </source>
</evidence>
<dbReference type="EMBL" id="CAAE01010343">
    <property type="protein sequence ID" value="CAF93034.1"/>
    <property type="molecule type" value="Genomic_DNA"/>
</dbReference>
<organism evidence="6">
    <name type="scientific">Tetraodon nigroviridis</name>
    <name type="common">Spotted green pufferfish</name>
    <name type="synonym">Chelonodon nigroviridis</name>
    <dbReference type="NCBI Taxonomy" id="99883"/>
    <lineage>
        <taxon>Eukaryota</taxon>
        <taxon>Metazoa</taxon>
        <taxon>Chordata</taxon>
        <taxon>Craniata</taxon>
        <taxon>Vertebrata</taxon>
        <taxon>Euteleostomi</taxon>
        <taxon>Actinopterygii</taxon>
        <taxon>Neopterygii</taxon>
        <taxon>Teleostei</taxon>
        <taxon>Neoteleostei</taxon>
        <taxon>Acanthomorphata</taxon>
        <taxon>Eupercaria</taxon>
        <taxon>Tetraodontiformes</taxon>
        <taxon>Tetradontoidea</taxon>
        <taxon>Tetraodontidae</taxon>
        <taxon>Tetraodon</taxon>
    </lineage>
</organism>
<evidence type="ECO:0000313" key="8">
    <source>
        <dbReference type="Proteomes" id="UP000007303"/>
    </source>
</evidence>
<evidence type="ECO:0000259" key="5">
    <source>
        <dbReference type="PROSITE" id="PS50177"/>
    </source>
</evidence>
<keyword evidence="8" id="KW-1185">Reference proteome</keyword>
<sequence length="132" mass="15088">MVDQQQPQPNPWDQIGTSFVQHYYKTFDTDRGQLASLYIDVSCLSFEGFQFQGKKAIMEKLTSLPFTKIEHIITAQDHQPTPDCSIISMVVGQLKADNDHIMGFHQCFILKNTGDSWVCTNDMFRLAIHNFG</sequence>
<reference evidence="6 8" key="1">
    <citation type="journal article" date="2004" name="Nature">
        <title>Genome duplication in the teleost fish Tetraodon nigroviridis reveals the early vertebrate proto-karyotype.</title>
        <authorList>
            <person name="Jaillon O."/>
            <person name="Aury J.-M."/>
            <person name="Brunet F."/>
            <person name="Petit J.-L."/>
            <person name="Stange-Thomann N."/>
            <person name="Mauceli E."/>
            <person name="Bouneau L."/>
            <person name="Fischer C."/>
            <person name="Ozouf-Costaz C."/>
            <person name="Bernot A."/>
            <person name="Nicaud S."/>
            <person name="Jaffe D."/>
            <person name="Fisher S."/>
            <person name="Lutfalla G."/>
            <person name="Dossat C."/>
            <person name="Segurens B."/>
            <person name="Dasilva C."/>
            <person name="Salanoubat M."/>
            <person name="Levy M."/>
            <person name="Boudet N."/>
            <person name="Castellano S."/>
            <person name="Anthouard V."/>
            <person name="Jubin C."/>
            <person name="Castelli V."/>
            <person name="Katinka M."/>
            <person name="Vacherie B."/>
            <person name="Biemont C."/>
            <person name="Skalli Z."/>
            <person name="Cattolico L."/>
            <person name="Poulain J."/>
            <person name="De Berardinis V."/>
            <person name="Cruaud C."/>
            <person name="Duprat S."/>
            <person name="Brottier P."/>
            <person name="Coutanceau J.-P."/>
            <person name="Gouzy J."/>
            <person name="Parra G."/>
            <person name="Lardier G."/>
            <person name="Chapple C."/>
            <person name="McKernan K.J."/>
            <person name="McEwan P."/>
            <person name="Bosak S."/>
            <person name="Kellis M."/>
            <person name="Volff J.-N."/>
            <person name="Guigo R."/>
            <person name="Zody M.C."/>
            <person name="Mesirov J."/>
            <person name="Lindblad-Toh K."/>
            <person name="Birren B."/>
            <person name="Nusbaum C."/>
            <person name="Kahn D."/>
            <person name="Robinson-Rechavi M."/>
            <person name="Laudet V."/>
            <person name="Schachter V."/>
            <person name="Quetier F."/>
            <person name="Saurin W."/>
            <person name="Scarpelli C."/>
            <person name="Wincker P."/>
            <person name="Lander E.S."/>
            <person name="Weissenbach J."/>
            <person name="Roest Crollius H."/>
        </authorList>
    </citation>
    <scope>NUCLEOTIDE SEQUENCE [LARGE SCALE GENOMIC DNA]</scope>
</reference>
<dbReference type="InterPro" id="IPR045875">
    <property type="entry name" value="NTF2"/>
</dbReference>
<dbReference type="Ensembl" id="ENSTNIT00000007666.1">
    <property type="protein sequence ID" value="ENSTNIP00000007506.1"/>
    <property type="gene ID" value="ENSTNIG00000004846.1"/>
</dbReference>
<dbReference type="InterPro" id="IPR032710">
    <property type="entry name" value="NTF2-like_dom_sf"/>
</dbReference>
<dbReference type="GO" id="GO:0051028">
    <property type="term" value="P:mRNA transport"/>
    <property type="evidence" value="ECO:0007669"/>
    <property type="project" value="UniProtKB-UniRule"/>
</dbReference>
<dbReference type="HOGENOM" id="CLU_131642_1_1_1"/>
<comment type="function">
    <text evidence="4">Has a role in nuclear-cytoplasmic transport of proteins and mRNAs.</text>
</comment>
<evidence type="ECO:0000256" key="3">
    <source>
        <dbReference type="ARBA" id="ARBA00022927"/>
    </source>
</evidence>
<dbReference type="Pfam" id="PF02136">
    <property type="entry name" value="NTF2"/>
    <property type="match status" value="1"/>
</dbReference>
<keyword evidence="1 4" id="KW-0813">Transport</keyword>
<dbReference type="Gene3D" id="3.10.450.50">
    <property type="match status" value="1"/>
</dbReference>
<dbReference type="InterPro" id="IPR002075">
    <property type="entry name" value="NTF2_dom"/>
</dbReference>
<keyword evidence="3 4" id="KW-0653">Protein transport</keyword>
<dbReference type="KEGG" id="tng:GSTEN00008503G001"/>
<dbReference type="PANTHER" id="PTHR12612">
    <property type="entry name" value="NUCLEAR TRANSPORT FACTOR 2"/>
    <property type="match status" value="1"/>
</dbReference>
<comment type="subcellular location">
    <subcellularLocation>
        <location evidence="4">Cytoplasm</location>
    </subcellularLocation>
    <subcellularLocation>
        <location evidence="4">Nucleus</location>
    </subcellularLocation>
</comment>
<dbReference type="GO" id="GO:0006606">
    <property type="term" value="P:protein import into nucleus"/>
    <property type="evidence" value="ECO:0007669"/>
    <property type="project" value="UniProtKB-ARBA"/>
</dbReference>
<protein>
    <recommendedName>
        <fullName evidence="4">NTF2-related export protein</fullName>
    </recommendedName>
</protein>
<accession>Q4T248</accession>
<dbReference type="FunFam" id="3.10.450.50:FF:000007">
    <property type="entry name" value="Nuclear transport factor 2"/>
    <property type="match status" value="1"/>
</dbReference>
<dbReference type="STRING" id="99883.ENSTNIP00000007506"/>
<feature type="domain" description="NTF2" evidence="5">
    <location>
        <begin position="15"/>
        <end position="126"/>
    </location>
</feature>
<keyword evidence="2 4" id="KW-0963">Cytoplasm</keyword>
<evidence type="ECO:0000313" key="6">
    <source>
        <dbReference type="EMBL" id="CAF93034.1"/>
    </source>
</evidence>
<keyword evidence="4" id="KW-0539">Nucleus</keyword>
<dbReference type="GeneTree" id="ENSGT00510000047030"/>
<reference evidence="7" key="3">
    <citation type="submission" date="2025-05" db="UniProtKB">
        <authorList>
            <consortium name="Ensembl"/>
        </authorList>
    </citation>
    <scope>IDENTIFICATION</scope>
</reference>
<proteinExistence type="predicted"/>
<evidence type="ECO:0000256" key="4">
    <source>
        <dbReference type="RuleBase" id="RU369002"/>
    </source>
</evidence>
<dbReference type="SUPFAM" id="SSF54427">
    <property type="entry name" value="NTF2-like"/>
    <property type="match status" value="1"/>
</dbReference>
<gene>
    <name evidence="6" type="ORF">GSTENG00008503001</name>
</gene>
<dbReference type="GO" id="GO:0005634">
    <property type="term" value="C:nucleus"/>
    <property type="evidence" value="ECO:0007669"/>
    <property type="project" value="UniProtKB-SubCell"/>
</dbReference>
<dbReference type="OMA" id="QFVEYYY"/>
<evidence type="ECO:0000313" key="7">
    <source>
        <dbReference type="Ensembl" id="ENSTNIP00000007506.1"/>
    </source>
</evidence>
<dbReference type="AlphaFoldDB" id="Q4T248"/>